<protein>
    <submittedName>
        <fullName evidence="1">Uncharacterized protein</fullName>
    </submittedName>
</protein>
<evidence type="ECO:0000313" key="1">
    <source>
        <dbReference type="EMBL" id="MDV3665457.1"/>
    </source>
</evidence>
<organism evidence="1 2">
    <name type="scientific">Elizabethkingia anophelis</name>
    <dbReference type="NCBI Taxonomy" id="1117645"/>
    <lineage>
        <taxon>Bacteria</taxon>
        <taxon>Pseudomonadati</taxon>
        <taxon>Bacteroidota</taxon>
        <taxon>Flavobacteriia</taxon>
        <taxon>Flavobacteriales</taxon>
        <taxon>Weeksellaceae</taxon>
        <taxon>Elizabethkingia</taxon>
    </lineage>
</organism>
<proteinExistence type="predicted"/>
<dbReference type="EMBL" id="NWGY01000015">
    <property type="protein sequence ID" value="MDV3665457.1"/>
    <property type="molecule type" value="Genomic_DNA"/>
</dbReference>
<dbReference type="AlphaFoldDB" id="A0AAE4P206"/>
<accession>A0AAE4P206</accession>
<evidence type="ECO:0000313" key="2">
    <source>
        <dbReference type="Proteomes" id="UP001189000"/>
    </source>
</evidence>
<sequence length="145" mass="17111">MKNYIAIHKKSDHKINLTYDTFGVLVKIEFVGERWKSETINWIFQPGRLPLSESEIWHRIENKALEFDYMEIPTDLSFSNFWNLFANKKGKIPSAQRFWEKLTDAEKIEALLYIPKLHAQKKADGTALPYPQTYISGKYWLAEKI</sequence>
<reference evidence="1" key="1">
    <citation type="submission" date="2023-02" db="EMBL/GenBank/DDBJ databases">
        <title>Elizabethkingia anophelis draft genomes.</title>
        <authorList>
            <person name="Nicholson A.C."/>
            <person name="Whitney A.M."/>
            <person name="Humrighouse B.W."/>
            <person name="Villarma A."/>
            <person name="Bell M."/>
            <person name="Mcquiston J."/>
        </authorList>
    </citation>
    <scope>NUCLEOTIDE SEQUENCE</scope>
    <source>
        <strain evidence="1">B4955</strain>
    </source>
</reference>
<dbReference type="RefSeq" id="WP_407483818.1">
    <property type="nucleotide sequence ID" value="NZ_JBJDLD010000013.1"/>
</dbReference>
<comment type="caution">
    <text evidence="1">The sequence shown here is derived from an EMBL/GenBank/DDBJ whole genome shotgun (WGS) entry which is preliminary data.</text>
</comment>
<dbReference type="Proteomes" id="UP001189000">
    <property type="component" value="Unassembled WGS sequence"/>
</dbReference>
<name>A0AAE4P206_9FLAO</name>
<gene>
    <name evidence="1" type="ORF">CMU51_15510</name>
</gene>